<proteinExistence type="predicted"/>
<dbReference type="RefSeq" id="WP_123223666.1">
    <property type="nucleotide sequence ID" value="NZ_RJSF01000040.1"/>
</dbReference>
<organism evidence="2 3">
    <name type="scientific">Nocardioides pocheonensis</name>
    <dbReference type="NCBI Taxonomy" id="661485"/>
    <lineage>
        <taxon>Bacteria</taxon>
        <taxon>Bacillati</taxon>
        <taxon>Actinomycetota</taxon>
        <taxon>Actinomycetes</taxon>
        <taxon>Propionibacteriales</taxon>
        <taxon>Nocardioidaceae</taxon>
        <taxon>Nocardioides</taxon>
    </lineage>
</organism>
<dbReference type="AlphaFoldDB" id="A0A3N0GQ15"/>
<dbReference type="InterPro" id="IPR011009">
    <property type="entry name" value="Kinase-like_dom_sf"/>
</dbReference>
<evidence type="ECO:0000313" key="2">
    <source>
        <dbReference type="EMBL" id="RNM14258.1"/>
    </source>
</evidence>
<reference evidence="2 3" key="1">
    <citation type="submission" date="2018-11" db="EMBL/GenBank/DDBJ databases">
        <authorList>
            <person name="Li F."/>
        </authorList>
    </citation>
    <scope>NUCLEOTIDE SEQUENCE [LARGE SCALE GENOMIC DNA]</scope>
    <source>
        <strain evidence="2 3">Gsoil 818</strain>
    </source>
</reference>
<comment type="caution">
    <text evidence="2">The sequence shown here is derived from an EMBL/GenBank/DDBJ whole genome shotgun (WGS) entry which is preliminary data.</text>
</comment>
<protein>
    <submittedName>
        <fullName evidence="2">Phosphotransferase</fullName>
    </submittedName>
</protein>
<dbReference type="EMBL" id="RJSF01000040">
    <property type="protein sequence ID" value="RNM14258.1"/>
    <property type="molecule type" value="Genomic_DNA"/>
</dbReference>
<sequence length="303" mass="32881">MWQPEPGWTPLRPGGGASTVGLWRTEHAGATVVIKRLRRPAADDPAVLSDPTHAGYWRREAEVALSATVVDGPGLVPPAYLRVDEDDEGLTLWSVEVLAEPPPALQVAHALGRFAAAPYAEVPWAARRTLVDRLAMAEERGGWPTLARTQLADVADHLWRRRSHWLAEYAAVPAGRVHGDAVPANFPASRGEDVVAVDWQGFGIGPVGTDVGYYALSTREDFDVLVQAFLDGVRAVRDDVEPERVRLAATVICIYSAISRAEWALSRVAPGEGALHGKFNHPAVAPYLRALQRQLPQVEALLA</sequence>
<dbReference type="Pfam" id="PF01636">
    <property type="entry name" value="APH"/>
    <property type="match status" value="1"/>
</dbReference>
<feature type="domain" description="Aminoglycoside phosphotransferase" evidence="1">
    <location>
        <begin position="84"/>
        <end position="234"/>
    </location>
</feature>
<accession>A0A3N0GQ15</accession>
<gene>
    <name evidence="2" type="ORF">EFL26_15170</name>
</gene>
<dbReference type="Proteomes" id="UP000279994">
    <property type="component" value="Unassembled WGS sequence"/>
</dbReference>
<keyword evidence="2" id="KW-0808">Transferase</keyword>
<name>A0A3N0GQ15_9ACTN</name>
<keyword evidence="3" id="KW-1185">Reference proteome</keyword>
<dbReference type="GO" id="GO:0016740">
    <property type="term" value="F:transferase activity"/>
    <property type="evidence" value="ECO:0007669"/>
    <property type="project" value="UniProtKB-KW"/>
</dbReference>
<dbReference type="OrthoDB" id="3816435at2"/>
<evidence type="ECO:0000259" key="1">
    <source>
        <dbReference type="Pfam" id="PF01636"/>
    </source>
</evidence>
<evidence type="ECO:0000313" key="3">
    <source>
        <dbReference type="Proteomes" id="UP000279994"/>
    </source>
</evidence>
<dbReference type="InterPro" id="IPR002575">
    <property type="entry name" value="Aminoglycoside_PTrfase"/>
</dbReference>
<dbReference type="SUPFAM" id="SSF56112">
    <property type="entry name" value="Protein kinase-like (PK-like)"/>
    <property type="match status" value="1"/>
</dbReference>
<dbReference type="Gene3D" id="3.90.1200.10">
    <property type="match status" value="1"/>
</dbReference>